<evidence type="ECO:0000313" key="6">
    <source>
        <dbReference type="EMBL" id="ADB52056.1"/>
    </source>
</evidence>
<proteinExistence type="predicted"/>
<name>D3F193_CONWI</name>
<dbReference type="SUPFAM" id="SSF51556">
    <property type="entry name" value="Metallo-dependent hydrolases"/>
    <property type="match status" value="1"/>
</dbReference>
<dbReference type="AlphaFoldDB" id="D3F193"/>
<dbReference type="OrthoDB" id="3204583at2"/>
<reference evidence="6 7" key="1">
    <citation type="journal article" date="2010" name="Stand. Genomic Sci.">
        <title>Complete genome sequence of Conexibacter woesei type strain (ID131577).</title>
        <authorList>
            <person name="Pukall R."/>
            <person name="Lapidus A."/>
            <person name="Glavina Del Rio T."/>
            <person name="Copeland A."/>
            <person name="Tice H."/>
            <person name="Cheng J.-F."/>
            <person name="Lucas S."/>
            <person name="Chen F."/>
            <person name="Nolan M."/>
            <person name="Bruce D."/>
            <person name="Goodwin L."/>
            <person name="Pitluck S."/>
            <person name="Mavromatis K."/>
            <person name="Ivanova N."/>
            <person name="Ovchinnikova G."/>
            <person name="Pati A."/>
            <person name="Chen A."/>
            <person name="Palaniappan K."/>
            <person name="Land M."/>
            <person name="Hauser L."/>
            <person name="Chang Y.-J."/>
            <person name="Jeffries C.D."/>
            <person name="Chain P."/>
            <person name="Meincke L."/>
            <person name="Sims D."/>
            <person name="Brettin T."/>
            <person name="Detter J.C."/>
            <person name="Rohde M."/>
            <person name="Goeker M."/>
            <person name="Bristow J."/>
            <person name="Eisen J.A."/>
            <person name="Markowitz V."/>
            <person name="Kyrpides N.C."/>
            <person name="Klenk H.-P."/>
            <person name="Hugenholtz P."/>
        </authorList>
    </citation>
    <scope>NUCLEOTIDE SEQUENCE [LARGE SCALE GENOMIC DNA]</scope>
    <source>
        <strain evidence="7">DSM 14684 / CIP 108061 / JCM 11494 / NBRC 100937 / ID131577</strain>
    </source>
</reference>
<dbReference type="GO" id="GO:0046872">
    <property type="term" value="F:metal ion binding"/>
    <property type="evidence" value="ECO:0007669"/>
    <property type="project" value="UniProtKB-KW"/>
</dbReference>
<dbReference type="GO" id="GO:0005829">
    <property type="term" value="C:cytosol"/>
    <property type="evidence" value="ECO:0007669"/>
    <property type="project" value="TreeGrafter"/>
</dbReference>
<comment type="cofactor">
    <cofactor evidence="1">
        <name>Zn(2+)</name>
        <dbReference type="ChEBI" id="CHEBI:29105"/>
    </cofactor>
</comment>
<evidence type="ECO:0000313" key="7">
    <source>
        <dbReference type="Proteomes" id="UP000008229"/>
    </source>
</evidence>
<sequence>MRTVEVPAMVNAHSHAFQRDLRGVAERPAPGVHGGADDAADDHAVDDFWSWREAMFRLADALDPASIGVVADAVYGEMARAGYGAVGEFHYVHHQPDGTPYDDPNAMAIALAQAGVAHGLRVVLLPAAYHRGGWDGSDVAPVRGQRRFCDPDVETFLARADALRAWAAERPGVAVGVAAHSIRAVPASWLEAIAAYADRHGLVRHVHASEQRRELAECEAEHGCSPIALLARTGFLGPRTSVVHGIHVDARDVALLAESGTIVVSCPTTEGSLGDGFLPALAYRDAGVRLAIGSDSQVRVDPFEEVRELETGARRERQTRFALLAHHGDLWAELARNGRASLGLPEAADGAGTIAVDLGHSDLRGVARHDLPLALATCASAGVVARSSTGAAAR</sequence>
<dbReference type="Pfam" id="PF01979">
    <property type="entry name" value="Amidohydro_1"/>
    <property type="match status" value="1"/>
</dbReference>
<keyword evidence="7" id="KW-1185">Reference proteome</keyword>
<keyword evidence="2" id="KW-0479">Metal-binding</keyword>
<protein>
    <submittedName>
        <fullName evidence="6">Amidohydrolase</fullName>
    </submittedName>
</protein>
<dbReference type="STRING" id="469383.Cwoe_3639"/>
<dbReference type="InterPro" id="IPR006680">
    <property type="entry name" value="Amidohydro-rel"/>
</dbReference>
<reference evidence="7" key="2">
    <citation type="submission" date="2010-01" db="EMBL/GenBank/DDBJ databases">
        <title>The complete genome of Conexibacter woesei DSM 14684.</title>
        <authorList>
            <consortium name="US DOE Joint Genome Institute (JGI-PGF)"/>
            <person name="Lucas S."/>
            <person name="Copeland A."/>
            <person name="Lapidus A."/>
            <person name="Glavina del Rio T."/>
            <person name="Dalin E."/>
            <person name="Tice H."/>
            <person name="Bruce D."/>
            <person name="Goodwin L."/>
            <person name="Pitluck S."/>
            <person name="Kyrpides N."/>
            <person name="Mavromatis K."/>
            <person name="Ivanova N."/>
            <person name="Mikhailova N."/>
            <person name="Chertkov O."/>
            <person name="Brettin T."/>
            <person name="Detter J.C."/>
            <person name="Han C."/>
            <person name="Larimer F."/>
            <person name="Land M."/>
            <person name="Hauser L."/>
            <person name="Markowitz V."/>
            <person name="Cheng J.-F."/>
            <person name="Hugenholtz P."/>
            <person name="Woyke T."/>
            <person name="Wu D."/>
            <person name="Pukall R."/>
            <person name="Steenblock K."/>
            <person name="Schneider S."/>
            <person name="Klenk H.-P."/>
            <person name="Eisen J.A."/>
        </authorList>
    </citation>
    <scope>NUCLEOTIDE SEQUENCE [LARGE SCALE GENOMIC DNA]</scope>
    <source>
        <strain evidence="7">DSM 14684 / CIP 108061 / JCM 11494 / NBRC 100937 / ID131577</strain>
    </source>
</reference>
<dbReference type="Gene3D" id="2.30.40.10">
    <property type="entry name" value="Urease, subunit C, domain 1"/>
    <property type="match status" value="1"/>
</dbReference>
<feature type="domain" description="Amidohydrolase-related" evidence="5">
    <location>
        <begin position="6"/>
        <end position="310"/>
    </location>
</feature>
<dbReference type="RefSeq" id="WP_012935107.1">
    <property type="nucleotide sequence ID" value="NC_013739.1"/>
</dbReference>
<dbReference type="InterPro" id="IPR051607">
    <property type="entry name" value="Metallo-dep_hydrolases"/>
</dbReference>
<evidence type="ECO:0000256" key="1">
    <source>
        <dbReference type="ARBA" id="ARBA00001947"/>
    </source>
</evidence>
<dbReference type="EMBL" id="CP001854">
    <property type="protein sequence ID" value="ADB52056.1"/>
    <property type="molecule type" value="Genomic_DNA"/>
</dbReference>
<organism evidence="6 7">
    <name type="scientific">Conexibacter woesei (strain DSM 14684 / CCUG 47730 / CIP 108061 / JCM 11494 / NBRC 100937 / ID131577)</name>
    <dbReference type="NCBI Taxonomy" id="469383"/>
    <lineage>
        <taxon>Bacteria</taxon>
        <taxon>Bacillati</taxon>
        <taxon>Actinomycetota</taxon>
        <taxon>Thermoleophilia</taxon>
        <taxon>Solirubrobacterales</taxon>
        <taxon>Conexibacteraceae</taxon>
        <taxon>Conexibacter</taxon>
    </lineage>
</organism>
<dbReference type="PANTHER" id="PTHR11271">
    <property type="entry name" value="GUANINE DEAMINASE"/>
    <property type="match status" value="1"/>
</dbReference>
<evidence type="ECO:0000256" key="3">
    <source>
        <dbReference type="ARBA" id="ARBA00022801"/>
    </source>
</evidence>
<dbReference type="InterPro" id="IPR011059">
    <property type="entry name" value="Metal-dep_hydrolase_composite"/>
</dbReference>
<dbReference type="eggNOG" id="COG0402">
    <property type="taxonomic scope" value="Bacteria"/>
</dbReference>
<keyword evidence="4" id="KW-0862">Zinc</keyword>
<keyword evidence="3 6" id="KW-0378">Hydrolase</keyword>
<dbReference type="PANTHER" id="PTHR11271:SF48">
    <property type="entry name" value="AMIDOHYDROLASE-RELATED DOMAIN-CONTAINING PROTEIN"/>
    <property type="match status" value="1"/>
</dbReference>
<dbReference type="Proteomes" id="UP000008229">
    <property type="component" value="Chromosome"/>
</dbReference>
<evidence type="ECO:0000259" key="5">
    <source>
        <dbReference type="Pfam" id="PF01979"/>
    </source>
</evidence>
<accession>D3F193</accession>
<dbReference type="NCBIfam" id="NF006681">
    <property type="entry name" value="PRK09229.1-2"/>
    <property type="match status" value="1"/>
</dbReference>
<evidence type="ECO:0000256" key="2">
    <source>
        <dbReference type="ARBA" id="ARBA00022723"/>
    </source>
</evidence>
<dbReference type="InterPro" id="IPR032466">
    <property type="entry name" value="Metal_Hydrolase"/>
</dbReference>
<dbReference type="Gene3D" id="3.20.20.140">
    <property type="entry name" value="Metal-dependent hydrolases"/>
    <property type="match status" value="1"/>
</dbReference>
<gene>
    <name evidence="6" type="ordered locus">Cwoe_3639</name>
</gene>
<dbReference type="KEGG" id="cwo:Cwoe_3639"/>
<evidence type="ECO:0000256" key="4">
    <source>
        <dbReference type="ARBA" id="ARBA00022833"/>
    </source>
</evidence>
<dbReference type="GO" id="GO:0019239">
    <property type="term" value="F:deaminase activity"/>
    <property type="evidence" value="ECO:0007669"/>
    <property type="project" value="TreeGrafter"/>
</dbReference>
<dbReference type="HOGENOM" id="CLU_012358_3_1_11"/>